<accession>A0A0F9CFY3</accession>
<reference evidence="1" key="1">
    <citation type="journal article" date="2015" name="Nature">
        <title>Complex archaea that bridge the gap between prokaryotes and eukaryotes.</title>
        <authorList>
            <person name="Spang A."/>
            <person name="Saw J.H."/>
            <person name="Jorgensen S.L."/>
            <person name="Zaremba-Niedzwiedzka K."/>
            <person name="Martijn J."/>
            <person name="Lind A.E."/>
            <person name="van Eijk R."/>
            <person name="Schleper C."/>
            <person name="Guy L."/>
            <person name="Ettema T.J."/>
        </authorList>
    </citation>
    <scope>NUCLEOTIDE SEQUENCE</scope>
</reference>
<sequence length="459" mass="48916">MAFPNGATLSIDQIHARDSDGLKLFDDDGNGIFVEDGGQIGIGTENPSAKVDIVSSSGALEASSSLAAGETVINFQNGKFIFKGNGNVIFNPVTNVLVEGALTLGTGNGYEIEDSGGTKRNIFQLDGSDNLLAGGLSLNNFQINVGGVSAALLIETTTGNVGIGTVNPESKLHVKGVIHVADPSLTRYFIEVFSSGGVGFIDSYDSTGNDYQDLVVRADDFIFEGQGTERFRITDSGNVGINETDPQEKLAVAGNIVVPKTAGVGFKVDNTTPTFGWRDLKGKVTQRNTGASKPTHTTYRDTLAQFQFAAGKEEYFTYHIDHDHVPDSDIFLHVHWSHTSAQVNGGSLLIEYEMSYAKGFNQGAFPASVSSTYLGIASITQYQHILSEIQVSAAAPNAASEIDSNDLEPDGIIEARVRILENNITVSGGGVPDPFIHEADIHYQSTSMGTKQKGPDFYT</sequence>
<protein>
    <submittedName>
        <fullName evidence="1">Uncharacterized protein</fullName>
    </submittedName>
</protein>
<gene>
    <name evidence="1" type="ORF">LCGC14_2406170</name>
</gene>
<dbReference type="AlphaFoldDB" id="A0A0F9CFY3"/>
<comment type="caution">
    <text evidence="1">The sequence shown here is derived from an EMBL/GenBank/DDBJ whole genome shotgun (WGS) entry which is preliminary data.</text>
</comment>
<name>A0A0F9CFY3_9ZZZZ</name>
<dbReference type="EMBL" id="LAZR01036246">
    <property type="protein sequence ID" value="KKL25352.1"/>
    <property type="molecule type" value="Genomic_DNA"/>
</dbReference>
<evidence type="ECO:0000313" key="1">
    <source>
        <dbReference type="EMBL" id="KKL25352.1"/>
    </source>
</evidence>
<proteinExistence type="predicted"/>
<organism evidence="1">
    <name type="scientific">marine sediment metagenome</name>
    <dbReference type="NCBI Taxonomy" id="412755"/>
    <lineage>
        <taxon>unclassified sequences</taxon>
        <taxon>metagenomes</taxon>
        <taxon>ecological metagenomes</taxon>
    </lineage>
</organism>